<protein>
    <submittedName>
        <fullName evidence="1">Uncharacterized protein</fullName>
    </submittedName>
</protein>
<sequence>CFIKIVPSKRKWQLIAYLVSHSGASSGALRFSENGPDQRPSWTGLNPLIPPYSRSMFQVLERGHKRADRRREYFADERGRRERKRGGSCSKRHCLARRGEGDGKRRLFPGNRIAENVKVDQIKLRLRMVFTPLLSQRYDPPNHPKCETSISLASSKHMHM</sequence>
<dbReference type="EMBL" id="RDQH01000343">
    <property type="protein sequence ID" value="RXH68482.1"/>
    <property type="molecule type" value="Genomic_DNA"/>
</dbReference>
<comment type="caution">
    <text evidence="1">The sequence shown here is derived from an EMBL/GenBank/DDBJ whole genome shotgun (WGS) entry which is preliminary data.</text>
</comment>
<dbReference type="AlphaFoldDB" id="A0A498HF33"/>
<dbReference type="Proteomes" id="UP000290289">
    <property type="component" value="Chromosome 17"/>
</dbReference>
<organism evidence="1 2">
    <name type="scientific">Malus domestica</name>
    <name type="common">Apple</name>
    <name type="synonym">Pyrus malus</name>
    <dbReference type="NCBI Taxonomy" id="3750"/>
    <lineage>
        <taxon>Eukaryota</taxon>
        <taxon>Viridiplantae</taxon>
        <taxon>Streptophyta</taxon>
        <taxon>Embryophyta</taxon>
        <taxon>Tracheophyta</taxon>
        <taxon>Spermatophyta</taxon>
        <taxon>Magnoliopsida</taxon>
        <taxon>eudicotyledons</taxon>
        <taxon>Gunneridae</taxon>
        <taxon>Pentapetalae</taxon>
        <taxon>rosids</taxon>
        <taxon>fabids</taxon>
        <taxon>Rosales</taxon>
        <taxon>Rosaceae</taxon>
        <taxon>Amygdaloideae</taxon>
        <taxon>Maleae</taxon>
        <taxon>Malus</taxon>
    </lineage>
</organism>
<gene>
    <name evidence="1" type="ORF">DVH24_030815</name>
</gene>
<name>A0A498HF33_MALDO</name>
<keyword evidence="2" id="KW-1185">Reference proteome</keyword>
<proteinExistence type="predicted"/>
<reference evidence="1 2" key="1">
    <citation type="submission" date="2018-10" db="EMBL/GenBank/DDBJ databases">
        <title>A high-quality apple genome assembly.</title>
        <authorList>
            <person name="Hu J."/>
        </authorList>
    </citation>
    <scope>NUCLEOTIDE SEQUENCE [LARGE SCALE GENOMIC DNA]</scope>
    <source>
        <strain evidence="2">cv. HFTH1</strain>
        <tissue evidence="1">Young leaf</tissue>
    </source>
</reference>
<evidence type="ECO:0000313" key="1">
    <source>
        <dbReference type="EMBL" id="RXH68482.1"/>
    </source>
</evidence>
<accession>A0A498HF33</accession>
<feature type="non-terminal residue" evidence="1">
    <location>
        <position position="1"/>
    </location>
</feature>
<evidence type="ECO:0000313" key="2">
    <source>
        <dbReference type="Proteomes" id="UP000290289"/>
    </source>
</evidence>